<dbReference type="PANTHER" id="PTHR32322:SF2">
    <property type="entry name" value="EAMA DOMAIN-CONTAINING PROTEIN"/>
    <property type="match status" value="1"/>
</dbReference>
<evidence type="ECO:0000259" key="7">
    <source>
        <dbReference type="Pfam" id="PF00892"/>
    </source>
</evidence>
<evidence type="ECO:0000256" key="2">
    <source>
        <dbReference type="ARBA" id="ARBA00007362"/>
    </source>
</evidence>
<keyword evidence="5 6" id="KW-0472">Membrane</keyword>
<dbReference type="InterPro" id="IPR037185">
    <property type="entry name" value="EmrE-like"/>
</dbReference>
<organism evidence="8 9">
    <name type="scientific">Celeribacter baekdonensis</name>
    <dbReference type="NCBI Taxonomy" id="875171"/>
    <lineage>
        <taxon>Bacteria</taxon>
        <taxon>Pseudomonadati</taxon>
        <taxon>Pseudomonadota</taxon>
        <taxon>Alphaproteobacteria</taxon>
        <taxon>Rhodobacterales</taxon>
        <taxon>Roseobacteraceae</taxon>
        <taxon>Celeribacter</taxon>
    </lineage>
</organism>
<sequence length="279" mass="29451">MGLAFVLMWSSAFTSARIIVADAPALAALSVRFALSGLAGVALAKVFGQSWNFTRTQWKSILLFGLCQNVAYLGLYFLAMRTVEASLAAVLASSMPLVVALLSTLILRETSKPMAIFGLVLGFMGVLIIMGTRLSSGSDLVGIAMCSVGTVALAIATLAVRSTNAGGNVLMVVGVQSLIGSAVLAVLSPAIDTYELTMSAKLVWAMLYTTFVPGLMATWIWFKLVERIGTVKSAAFHFLNPFFGVAIAALLLGEHVSQWDIYGVLTIMAGILAVQMSKA</sequence>
<reference evidence="8 9" key="1">
    <citation type="submission" date="2016-10" db="EMBL/GenBank/DDBJ databases">
        <authorList>
            <person name="de Groot N.N."/>
        </authorList>
    </citation>
    <scope>NUCLEOTIDE SEQUENCE [LARGE SCALE GENOMIC DNA]</scope>
    <source>
        <strain evidence="8 9">DSM 27375</strain>
    </source>
</reference>
<dbReference type="PANTHER" id="PTHR32322">
    <property type="entry name" value="INNER MEMBRANE TRANSPORTER"/>
    <property type="match status" value="1"/>
</dbReference>
<feature type="transmembrane region" description="Helical" evidence="6">
    <location>
        <begin position="203"/>
        <end position="222"/>
    </location>
</feature>
<feature type="transmembrane region" description="Helical" evidence="6">
    <location>
        <begin position="60"/>
        <end position="79"/>
    </location>
</feature>
<evidence type="ECO:0000313" key="8">
    <source>
        <dbReference type="EMBL" id="SDF44049.1"/>
    </source>
</evidence>
<comment type="subcellular location">
    <subcellularLocation>
        <location evidence="1">Membrane</location>
        <topology evidence="1">Multi-pass membrane protein</topology>
    </subcellularLocation>
</comment>
<feature type="transmembrane region" description="Helical" evidence="6">
    <location>
        <begin position="85"/>
        <end position="107"/>
    </location>
</feature>
<feature type="transmembrane region" description="Helical" evidence="6">
    <location>
        <begin position="169"/>
        <end position="191"/>
    </location>
</feature>
<evidence type="ECO:0000256" key="4">
    <source>
        <dbReference type="ARBA" id="ARBA00022989"/>
    </source>
</evidence>
<keyword evidence="4 6" id="KW-1133">Transmembrane helix</keyword>
<feature type="transmembrane region" description="Helical" evidence="6">
    <location>
        <begin position="234"/>
        <end position="253"/>
    </location>
</feature>
<feature type="transmembrane region" description="Helical" evidence="6">
    <location>
        <begin position="31"/>
        <end position="48"/>
    </location>
</feature>
<dbReference type="GO" id="GO:0016020">
    <property type="term" value="C:membrane"/>
    <property type="evidence" value="ECO:0007669"/>
    <property type="project" value="UniProtKB-SubCell"/>
</dbReference>
<dbReference type="AlphaFoldDB" id="A0A1G7L4X1"/>
<protein>
    <submittedName>
        <fullName evidence="8">EamA-like transporter family protein</fullName>
    </submittedName>
</protein>
<dbReference type="Proteomes" id="UP000182284">
    <property type="component" value="Unassembled WGS sequence"/>
</dbReference>
<dbReference type="InterPro" id="IPR050638">
    <property type="entry name" value="AA-Vitamin_Transporters"/>
</dbReference>
<dbReference type="SUPFAM" id="SSF103481">
    <property type="entry name" value="Multidrug resistance efflux transporter EmrE"/>
    <property type="match status" value="2"/>
</dbReference>
<evidence type="ECO:0000256" key="5">
    <source>
        <dbReference type="ARBA" id="ARBA00023136"/>
    </source>
</evidence>
<feature type="domain" description="EamA" evidence="7">
    <location>
        <begin position="2"/>
        <end position="130"/>
    </location>
</feature>
<dbReference type="EMBL" id="FNBL01000004">
    <property type="protein sequence ID" value="SDF44049.1"/>
    <property type="molecule type" value="Genomic_DNA"/>
</dbReference>
<feature type="transmembrane region" description="Helical" evidence="6">
    <location>
        <begin position="140"/>
        <end position="160"/>
    </location>
</feature>
<dbReference type="Gene3D" id="1.10.3730.20">
    <property type="match status" value="1"/>
</dbReference>
<feature type="transmembrane region" description="Helical" evidence="6">
    <location>
        <begin position="259"/>
        <end position="276"/>
    </location>
</feature>
<feature type="transmembrane region" description="Helical" evidence="6">
    <location>
        <begin position="114"/>
        <end position="134"/>
    </location>
</feature>
<dbReference type="OrthoDB" id="7274881at2"/>
<feature type="domain" description="EamA" evidence="7">
    <location>
        <begin position="142"/>
        <end position="274"/>
    </location>
</feature>
<evidence type="ECO:0000256" key="1">
    <source>
        <dbReference type="ARBA" id="ARBA00004141"/>
    </source>
</evidence>
<keyword evidence="3 6" id="KW-0812">Transmembrane</keyword>
<evidence type="ECO:0000256" key="3">
    <source>
        <dbReference type="ARBA" id="ARBA00022692"/>
    </source>
</evidence>
<name>A0A1G7L4X1_9RHOB</name>
<evidence type="ECO:0000313" key="9">
    <source>
        <dbReference type="Proteomes" id="UP000182284"/>
    </source>
</evidence>
<accession>A0A1G7L4X1</accession>
<comment type="similarity">
    <text evidence="2">Belongs to the EamA transporter family.</text>
</comment>
<dbReference type="Pfam" id="PF00892">
    <property type="entry name" value="EamA"/>
    <property type="match status" value="2"/>
</dbReference>
<dbReference type="InterPro" id="IPR000620">
    <property type="entry name" value="EamA_dom"/>
</dbReference>
<gene>
    <name evidence="8" type="ORF">SAMN04488117_104154</name>
</gene>
<proteinExistence type="inferred from homology"/>
<evidence type="ECO:0000256" key="6">
    <source>
        <dbReference type="SAM" id="Phobius"/>
    </source>
</evidence>